<keyword evidence="5 6" id="KW-0472">Membrane</keyword>
<dbReference type="GO" id="GO:0005886">
    <property type="term" value="C:plasma membrane"/>
    <property type="evidence" value="ECO:0007669"/>
    <property type="project" value="UniProtKB-SubCell"/>
</dbReference>
<evidence type="ECO:0000313" key="8">
    <source>
        <dbReference type="EMBL" id="KON83418.1"/>
    </source>
</evidence>
<reference evidence="9" key="1">
    <citation type="submission" date="2015-07" db="EMBL/GenBank/DDBJ databases">
        <title>Fjat-14235 jcm11544.</title>
        <authorList>
            <person name="Liu B."/>
            <person name="Wang J."/>
            <person name="Zhu Y."/>
            <person name="Liu G."/>
            <person name="Chen Q."/>
            <person name="Chen Z."/>
            <person name="Lan J."/>
            <person name="Che J."/>
            <person name="Ge C."/>
            <person name="Shi H."/>
            <person name="Pan Z."/>
            <person name="Liu X."/>
        </authorList>
    </citation>
    <scope>NUCLEOTIDE SEQUENCE [LARGE SCALE GENOMIC DNA]</scope>
    <source>
        <strain evidence="9">JCM 11544</strain>
    </source>
</reference>
<sequence>MWKKWRRDGGAIVSGLFLLLLVLASIGNTFWNDGDVRQTVLMKGVDGTISAPPFPPSKEFLLGTDEKGYDLLGRAIEGAKWSIGITILIAFLRTFFAFWIGMVMTYVPRWLYAKLEALFDSFSILPLTMVAFVILESVLLISSGTTPVPFYKRAGFEVLILVILVLPPLSFYMAKETKRIKEREFMDAARVLGGSERHQIWRHILPHLLPVSGVVFIQQFVQTLIIFLHLGVLGLFFGGTMVFMGPNGPEIESISQEWSGLIGANFRYIVSHPWIPLVPIGFYTATIIAAQTLLKRIEGRTGKRSSL</sequence>
<evidence type="ECO:0000256" key="6">
    <source>
        <dbReference type="RuleBase" id="RU363032"/>
    </source>
</evidence>
<dbReference type="OrthoDB" id="2351941at2"/>
<dbReference type="InterPro" id="IPR035906">
    <property type="entry name" value="MetI-like_sf"/>
</dbReference>
<dbReference type="STRING" id="189381.GCA_900166615_00736"/>
<dbReference type="Gene3D" id="1.10.3720.10">
    <property type="entry name" value="MetI-like"/>
    <property type="match status" value="1"/>
</dbReference>
<dbReference type="SUPFAM" id="SSF161098">
    <property type="entry name" value="MetI-like"/>
    <property type="match status" value="1"/>
</dbReference>
<comment type="similarity">
    <text evidence="6">Belongs to the binding-protein-dependent transport system permease family.</text>
</comment>
<evidence type="ECO:0000256" key="4">
    <source>
        <dbReference type="ARBA" id="ARBA00022989"/>
    </source>
</evidence>
<protein>
    <recommendedName>
        <fullName evidence="7">ABC transmembrane type-1 domain-containing protein</fullName>
    </recommendedName>
</protein>
<dbReference type="InterPro" id="IPR000515">
    <property type="entry name" value="MetI-like"/>
</dbReference>
<dbReference type="PANTHER" id="PTHR43839:SF3">
    <property type="entry name" value="OLIGOPEPTIDE ABC TRANSPORTER, PERMEASE PROTEIN"/>
    <property type="match status" value="1"/>
</dbReference>
<evidence type="ECO:0000256" key="5">
    <source>
        <dbReference type="ARBA" id="ARBA00023136"/>
    </source>
</evidence>
<gene>
    <name evidence="8" type="ORF">AF331_18040</name>
</gene>
<evidence type="ECO:0000256" key="2">
    <source>
        <dbReference type="ARBA" id="ARBA00022448"/>
    </source>
</evidence>
<feature type="transmembrane region" description="Helical" evidence="6">
    <location>
        <begin position="274"/>
        <end position="294"/>
    </location>
</feature>
<evidence type="ECO:0000313" key="9">
    <source>
        <dbReference type="Proteomes" id="UP000037405"/>
    </source>
</evidence>
<evidence type="ECO:0000256" key="3">
    <source>
        <dbReference type="ARBA" id="ARBA00022692"/>
    </source>
</evidence>
<dbReference type="Proteomes" id="UP000037405">
    <property type="component" value="Unassembled WGS sequence"/>
</dbReference>
<dbReference type="Pfam" id="PF00528">
    <property type="entry name" value="BPD_transp_1"/>
    <property type="match status" value="1"/>
</dbReference>
<dbReference type="PATRIC" id="fig|189381.12.peg.3932"/>
<dbReference type="EMBL" id="LGUE01000006">
    <property type="protein sequence ID" value="KON83418.1"/>
    <property type="molecule type" value="Genomic_DNA"/>
</dbReference>
<feature type="domain" description="ABC transmembrane type-1" evidence="7">
    <location>
        <begin position="83"/>
        <end position="279"/>
    </location>
</feature>
<keyword evidence="4 6" id="KW-1133">Transmembrane helix</keyword>
<keyword evidence="9" id="KW-1185">Reference proteome</keyword>
<dbReference type="CDD" id="cd06261">
    <property type="entry name" value="TM_PBP2"/>
    <property type="match status" value="1"/>
</dbReference>
<dbReference type="AlphaFoldDB" id="A0A0M0G0V9"/>
<feature type="transmembrane region" description="Helical" evidence="6">
    <location>
        <begin position="224"/>
        <end position="244"/>
    </location>
</feature>
<feature type="transmembrane region" description="Helical" evidence="6">
    <location>
        <begin position="81"/>
        <end position="107"/>
    </location>
</feature>
<keyword evidence="3 6" id="KW-0812">Transmembrane</keyword>
<proteinExistence type="inferred from homology"/>
<feature type="transmembrane region" description="Helical" evidence="6">
    <location>
        <begin position="154"/>
        <end position="174"/>
    </location>
</feature>
<accession>A0A0M0G0V9</accession>
<dbReference type="GO" id="GO:0055085">
    <property type="term" value="P:transmembrane transport"/>
    <property type="evidence" value="ECO:0007669"/>
    <property type="project" value="InterPro"/>
</dbReference>
<evidence type="ECO:0000256" key="1">
    <source>
        <dbReference type="ARBA" id="ARBA00004141"/>
    </source>
</evidence>
<dbReference type="PANTHER" id="PTHR43839">
    <property type="entry name" value="OPPC IN A BINDING PROTEIN-DEPENDENT TRANSPORT SYSTEM"/>
    <property type="match status" value="1"/>
</dbReference>
<keyword evidence="2 6" id="KW-0813">Transport</keyword>
<organism evidence="8 9">
    <name type="scientific">Rossellomorea marisflavi</name>
    <dbReference type="NCBI Taxonomy" id="189381"/>
    <lineage>
        <taxon>Bacteria</taxon>
        <taxon>Bacillati</taxon>
        <taxon>Bacillota</taxon>
        <taxon>Bacilli</taxon>
        <taxon>Bacillales</taxon>
        <taxon>Bacillaceae</taxon>
        <taxon>Rossellomorea</taxon>
    </lineage>
</organism>
<feature type="transmembrane region" description="Helical" evidence="6">
    <location>
        <begin position="119"/>
        <end position="142"/>
    </location>
</feature>
<comment type="subcellular location">
    <subcellularLocation>
        <location evidence="6">Cell membrane</location>
        <topology evidence="6">Multi-pass membrane protein</topology>
    </subcellularLocation>
    <subcellularLocation>
        <location evidence="1">Membrane</location>
        <topology evidence="1">Multi-pass membrane protein</topology>
    </subcellularLocation>
</comment>
<name>A0A0M0G0V9_9BACI</name>
<dbReference type="PROSITE" id="PS50928">
    <property type="entry name" value="ABC_TM1"/>
    <property type="match status" value="1"/>
</dbReference>
<evidence type="ECO:0000259" key="7">
    <source>
        <dbReference type="PROSITE" id="PS50928"/>
    </source>
</evidence>
<comment type="caution">
    <text evidence="8">The sequence shown here is derived from an EMBL/GenBank/DDBJ whole genome shotgun (WGS) entry which is preliminary data.</text>
</comment>